<dbReference type="GO" id="GO:0010506">
    <property type="term" value="P:regulation of autophagy"/>
    <property type="evidence" value="ECO:0007669"/>
    <property type="project" value="InterPro"/>
</dbReference>
<dbReference type="PANTHER" id="PTHR24348:SF22">
    <property type="entry name" value="NON-SPECIFIC SERINE_THREONINE PROTEIN KINASE"/>
    <property type="match status" value="1"/>
</dbReference>
<dbReference type="InterPro" id="IPR000719">
    <property type="entry name" value="Prot_kinase_dom"/>
</dbReference>
<evidence type="ECO:0000313" key="7">
    <source>
        <dbReference type="Proteomes" id="UP000688137"/>
    </source>
</evidence>
<keyword evidence="2" id="KW-0547">Nucleotide-binding</keyword>
<evidence type="ECO:0000313" key="6">
    <source>
        <dbReference type="EMBL" id="CAD8090927.1"/>
    </source>
</evidence>
<feature type="domain" description="Protein kinase" evidence="5">
    <location>
        <begin position="13"/>
        <end position="288"/>
    </location>
</feature>
<keyword evidence="1" id="KW-0808">Transferase</keyword>
<dbReference type="EMBL" id="CAJJDM010000090">
    <property type="protein sequence ID" value="CAD8090927.1"/>
    <property type="molecule type" value="Genomic_DNA"/>
</dbReference>
<gene>
    <name evidence="6" type="ORF">PPRIM_AZ9-3.1.T0870037</name>
</gene>
<dbReference type="GO" id="GO:0005524">
    <property type="term" value="F:ATP binding"/>
    <property type="evidence" value="ECO:0007669"/>
    <property type="project" value="UniProtKB-KW"/>
</dbReference>
<proteinExistence type="predicted"/>
<dbReference type="SMART" id="SM00220">
    <property type="entry name" value="S_TKc"/>
    <property type="match status" value="1"/>
</dbReference>
<dbReference type="Proteomes" id="UP000688137">
    <property type="component" value="Unassembled WGS sequence"/>
</dbReference>
<evidence type="ECO:0000259" key="5">
    <source>
        <dbReference type="PROSITE" id="PS50011"/>
    </source>
</evidence>
<evidence type="ECO:0000256" key="3">
    <source>
        <dbReference type="ARBA" id="ARBA00022777"/>
    </source>
</evidence>
<evidence type="ECO:0000256" key="1">
    <source>
        <dbReference type="ARBA" id="ARBA00022679"/>
    </source>
</evidence>
<accession>A0A8S1NCZ2</accession>
<keyword evidence="3" id="KW-0418">Kinase</keyword>
<dbReference type="PANTHER" id="PTHR24348">
    <property type="entry name" value="SERINE/THREONINE-PROTEIN KINASE UNC-51-RELATED"/>
    <property type="match status" value="1"/>
</dbReference>
<dbReference type="OMA" id="PFNEKEG"/>
<dbReference type="GO" id="GO:0016020">
    <property type="term" value="C:membrane"/>
    <property type="evidence" value="ECO:0007669"/>
    <property type="project" value="TreeGrafter"/>
</dbReference>
<dbReference type="Pfam" id="PF00069">
    <property type="entry name" value="Pkinase"/>
    <property type="match status" value="1"/>
</dbReference>
<sequence>MEEEDSKVNDWIIDKHVLLGKGTFGKVLGCHRQDNENELFCIKIISKFNIALRDDEINKSISNEKNVIQILAQAKEQSENIVKIIELIDKPQYIYIIMELCDHDLLKEFELIKPNWFTIQEQIDIIQQIIKGACFLKDNQLIHRDIKPQNILVKIVTDQDQNKRKIFKIADFGLSRTLENMYQKTNLTLVGSKNYYAPEIYYQIQFSAKCDIYSYGLLFYQIAFQGKLPFDENEGQKEHFDKIKNSNFKCNKIQEKYGDLITDLIEKMVVFSEDNRIGFEELQKHNITKLKLTMDRDSIFFPFCDINTEKDIQAKETRNQKQISENIYKIINIYYRKFLLCQHIRDHLKSKFQPLDQYLKILLILIGWIGFIQIKHAFSLIKQISTDFEGILAQSIQLPLLLQYLKTYREQVQKTEQYQKINQTIQQTYYQFNIILKNEFNALLMQIYQDKNKMILQKYQKNLEQKIQLIKRLETQNINCNILYNELNDLMNIEIYQNKQIFDQKDLDLIKRVENLQKMFQIVDYTIIDVNQIFDPNQN</sequence>
<dbReference type="GO" id="GO:0005776">
    <property type="term" value="C:autophagosome"/>
    <property type="evidence" value="ECO:0007669"/>
    <property type="project" value="TreeGrafter"/>
</dbReference>
<dbReference type="PROSITE" id="PS00108">
    <property type="entry name" value="PROTEIN_KINASE_ST"/>
    <property type="match status" value="1"/>
</dbReference>
<dbReference type="GO" id="GO:0000045">
    <property type="term" value="P:autophagosome assembly"/>
    <property type="evidence" value="ECO:0007669"/>
    <property type="project" value="TreeGrafter"/>
</dbReference>
<protein>
    <recommendedName>
        <fullName evidence="5">Protein kinase domain-containing protein</fullName>
    </recommendedName>
</protein>
<evidence type="ECO:0000256" key="4">
    <source>
        <dbReference type="ARBA" id="ARBA00022840"/>
    </source>
</evidence>
<dbReference type="AlphaFoldDB" id="A0A8S1NCZ2"/>
<organism evidence="6 7">
    <name type="scientific">Paramecium primaurelia</name>
    <dbReference type="NCBI Taxonomy" id="5886"/>
    <lineage>
        <taxon>Eukaryota</taxon>
        <taxon>Sar</taxon>
        <taxon>Alveolata</taxon>
        <taxon>Ciliophora</taxon>
        <taxon>Intramacronucleata</taxon>
        <taxon>Oligohymenophorea</taxon>
        <taxon>Peniculida</taxon>
        <taxon>Parameciidae</taxon>
        <taxon>Paramecium</taxon>
    </lineage>
</organism>
<dbReference type="GO" id="GO:0004674">
    <property type="term" value="F:protein serine/threonine kinase activity"/>
    <property type="evidence" value="ECO:0007669"/>
    <property type="project" value="InterPro"/>
</dbReference>
<dbReference type="GO" id="GO:0005829">
    <property type="term" value="C:cytosol"/>
    <property type="evidence" value="ECO:0007669"/>
    <property type="project" value="TreeGrafter"/>
</dbReference>
<keyword evidence="4" id="KW-0067">ATP-binding</keyword>
<dbReference type="GO" id="GO:0000407">
    <property type="term" value="C:phagophore assembly site"/>
    <property type="evidence" value="ECO:0007669"/>
    <property type="project" value="TreeGrafter"/>
</dbReference>
<keyword evidence="7" id="KW-1185">Reference proteome</keyword>
<dbReference type="PROSITE" id="PS50011">
    <property type="entry name" value="PROTEIN_KINASE_DOM"/>
    <property type="match status" value="1"/>
</dbReference>
<evidence type="ECO:0000256" key="2">
    <source>
        <dbReference type="ARBA" id="ARBA00022741"/>
    </source>
</evidence>
<dbReference type="InterPro" id="IPR045269">
    <property type="entry name" value="Atg1-like"/>
</dbReference>
<comment type="caution">
    <text evidence="6">The sequence shown here is derived from an EMBL/GenBank/DDBJ whole genome shotgun (WGS) entry which is preliminary data.</text>
</comment>
<reference evidence="6" key="1">
    <citation type="submission" date="2021-01" db="EMBL/GenBank/DDBJ databases">
        <authorList>
            <consortium name="Genoscope - CEA"/>
            <person name="William W."/>
        </authorList>
    </citation>
    <scope>NUCLEOTIDE SEQUENCE</scope>
</reference>
<dbReference type="InterPro" id="IPR008271">
    <property type="entry name" value="Ser/Thr_kinase_AS"/>
</dbReference>
<name>A0A8S1NCZ2_PARPR</name>